<dbReference type="Proteomes" id="UP000664857">
    <property type="component" value="Unassembled WGS sequence"/>
</dbReference>
<dbReference type="InterPro" id="IPR012340">
    <property type="entry name" value="NA-bd_OB-fold"/>
</dbReference>
<evidence type="ECO:0000256" key="1">
    <source>
        <dbReference type="ARBA" id="ARBA00023125"/>
    </source>
</evidence>
<dbReference type="SUPFAM" id="SSF50249">
    <property type="entry name" value="Nucleic acid-binding proteins"/>
    <property type="match status" value="1"/>
</dbReference>
<comment type="subunit">
    <text evidence="2">Homotetramer.</text>
</comment>
<protein>
    <recommendedName>
        <fullName evidence="2 3">Single-stranded DNA-binding protein</fullName>
        <shortName evidence="2">SSB</shortName>
    </recommendedName>
</protein>
<organism evidence="4 5">
    <name type="scientific">Candidatus Vagococcus giribetii</name>
    <dbReference type="NCBI Taxonomy" id="2230876"/>
    <lineage>
        <taxon>Bacteria</taxon>
        <taxon>Bacillati</taxon>
        <taxon>Bacillota</taxon>
        <taxon>Bacilli</taxon>
        <taxon>Lactobacillales</taxon>
        <taxon>Enterococcaceae</taxon>
        <taxon>Vagococcus</taxon>
    </lineage>
</organism>
<evidence type="ECO:0000256" key="2">
    <source>
        <dbReference type="HAMAP-Rule" id="MF_00984"/>
    </source>
</evidence>
<dbReference type="PIRSF" id="PIRSF002070">
    <property type="entry name" value="SSB"/>
    <property type="match status" value="1"/>
</dbReference>
<dbReference type="InterPro" id="IPR000424">
    <property type="entry name" value="Primosome_PriB/ssb"/>
</dbReference>
<dbReference type="NCBIfam" id="TIGR00621">
    <property type="entry name" value="ssb"/>
    <property type="match status" value="1"/>
</dbReference>
<dbReference type="EMBL" id="JAFLVX010000041">
    <property type="protein sequence ID" value="MBO0477933.1"/>
    <property type="molecule type" value="Genomic_DNA"/>
</dbReference>
<reference evidence="4 5" key="1">
    <citation type="submission" date="2021-03" db="EMBL/GenBank/DDBJ databases">
        <title>Enterococcal diversity collection.</title>
        <authorList>
            <person name="Gilmore M.S."/>
            <person name="Schwartzman J."/>
            <person name="Van Tyne D."/>
            <person name="Martin M."/>
            <person name="Earl A.M."/>
            <person name="Manson A.L."/>
            <person name="Straub T."/>
            <person name="Salamzade R."/>
            <person name="Saavedra J."/>
            <person name="Lebreton F."/>
            <person name="Prichula J."/>
            <person name="Schaufler K."/>
            <person name="Gaca A."/>
            <person name="Sgardioli B."/>
            <person name="Wagenaar J."/>
            <person name="Strong T."/>
        </authorList>
    </citation>
    <scope>NUCLEOTIDE SEQUENCE [LARGE SCALE GENOMIC DNA]</scope>
    <source>
        <strain evidence="4 5">DIV0080</strain>
    </source>
</reference>
<feature type="short sequence motif" description="Important for interaction with partner proteins" evidence="2">
    <location>
        <begin position="131"/>
        <end position="136"/>
    </location>
</feature>
<keyword evidence="2" id="KW-0235">DNA replication</keyword>
<dbReference type="GO" id="GO:0003677">
    <property type="term" value="F:DNA binding"/>
    <property type="evidence" value="ECO:0007669"/>
    <property type="project" value="UniProtKB-KW"/>
</dbReference>
<sequence>MNIVIKIGRLTSDPELRYTNSGKAVVNFNIATRKKFKQEGQKDADFFKCIAWNKAADFIANNIKKGGRIAIAGRTENNNYENQQGQIIRYDEIVIEDFEIIDFANSKGNQSSDFPDTSNIFGSHNQIDVKDEDLPF</sequence>
<comment type="function">
    <text evidence="2">Plays an important role in DNA replication, recombination and repair. Binds to ssDNA and to an array of partner proteins to recruit them to their sites of action during DNA metabolism.</text>
</comment>
<keyword evidence="2" id="KW-0227">DNA damage</keyword>
<evidence type="ECO:0000313" key="4">
    <source>
        <dbReference type="EMBL" id="MBO0477933.1"/>
    </source>
</evidence>
<keyword evidence="5" id="KW-1185">Reference proteome</keyword>
<dbReference type="PANTHER" id="PTHR10302:SF27">
    <property type="entry name" value="SINGLE-STRANDED DNA-BINDING PROTEIN"/>
    <property type="match status" value="1"/>
</dbReference>
<dbReference type="PANTHER" id="PTHR10302">
    <property type="entry name" value="SINGLE-STRANDED DNA-BINDING PROTEIN"/>
    <property type="match status" value="1"/>
</dbReference>
<dbReference type="HAMAP" id="MF_00984">
    <property type="entry name" value="SSB"/>
    <property type="match status" value="1"/>
</dbReference>
<dbReference type="InterPro" id="IPR011344">
    <property type="entry name" value="ssDNA-bd"/>
</dbReference>
<keyword evidence="2" id="KW-0233">DNA recombination</keyword>
<dbReference type="Pfam" id="PF00436">
    <property type="entry name" value="SSB"/>
    <property type="match status" value="1"/>
</dbReference>
<dbReference type="CDD" id="cd04496">
    <property type="entry name" value="SSB_OBF"/>
    <property type="match status" value="1"/>
</dbReference>
<evidence type="ECO:0000256" key="3">
    <source>
        <dbReference type="PIRNR" id="PIRNR002070"/>
    </source>
</evidence>
<comment type="caution">
    <text evidence="2">Lacks conserved residue(s) required for the propagation of feature annotation.</text>
</comment>
<evidence type="ECO:0000313" key="5">
    <source>
        <dbReference type="Proteomes" id="UP000664857"/>
    </source>
</evidence>
<keyword evidence="1 2" id="KW-0238">DNA-binding</keyword>
<keyword evidence="2" id="KW-0234">DNA repair</keyword>
<gene>
    <name evidence="4" type="primary">ssb</name>
    <name evidence="4" type="ORF">DOK76_12740</name>
</gene>
<comment type="caution">
    <text evidence="4">The sequence shown here is derived from an EMBL/GenBank/DDBJ whole genome shotgun (WGS) entry which is preliminary data.</text>
</comment>
<dbReference type="PROSITE" id="PS50935">
    <property type="entry name" value="SSB"/>
    <property type="match status" value="1"/>
</dbReference>
<accession>A0ABS3HXS1</accession>
<dbReference type="Gene3D" id="2.40.50.140">
    <property type="entry name" value="Nucleic acid-binding proteins"/>
    <property type="match status" value="1"/>
</dbReference>
<dbReference type="RefSeq" id="WP_206968352.1">
    <property type="nucleotide sequence ID" value="NZ_JAFLVX010000041.1"/>
</dbReference>
<proteinExistence type="inferred from homology"/>
<name>A0ABS3HXS1_9ENTE</name>